<feature type="active site" description="Nucleophile" evidence="3">
    <location>
        <position position="150"/>
    </location>
</feature>
<dbReference type="NCBIfam" id="TIGR00357">
    <property type="entry name" value="peptide-methionine (R)-S-oxide reductase MsrB"/>
    <property type="match status" value="1"/>
</dbReference>
<accession>A0A7J0BI75</accession>
<dbReference type="EC" id="1.8.4.12" evidence="3"/>
<gene>
    <name evidence="3" type="primary">msrB</name>
    <name evidence="6" type="ORF">DSM101010T_11490</name>
</gene>
<dbReference type="Gene3D" id="2.170.150.20">
    <property type="entry name" value="Peptide methionine sulfoxide reductase"/>
    <property type="match status" value="1"/>
</dbReference>
<dbReference type="Pfam" id="PF01641">
    <property type="entry name" value="SelR"/>
    <property type="match status" value="1"/>
</dbReference>
<dbReference type="InterPro" id="IPR028427">
    <property type="entry name" value="Met_Sox_Rdtase_MsrB"/>
</dbReference>
<keyword evidence="7" id="KW-1185">Reference proteome</keyword>
<name>A0A7J0BI75_9BACT</name>
<dbReference type="InterPro" id="IPR011057">
    <property type="entry name" value="Mss4-like_sf"/>
</dbReference>
<feature type="domain" description="MsrB" evidence="5">
    <location>
        <begin position="39"/>
        <end position="161"/>
    </location>
</feature>
<evidence type="ECO:0000256" key="2">
    <source>
        <dbReference type="ARBA" id="ARBA00048488"/>
    </source>
</evidence>
<comment type="caution">
    <text evidence="3">Lacks conserved residue(s) required for the propagation of feature annotation.</text>
</comment>
<dbReference type="Proteomes" id="UP000503840">
    <property type="component" value="Unassembled WGS sequence"/>
</dbReference>
<sequence>MNIAIWLKILMPVLVIMLLVVAGDAMAAGDWKTFVKPDKEELRARLTSLQFQVTQEEGTEPPFKNEYADNHHEGIYVDVVSGEPLFSSTHKYDSGTGWPSFWQPLAPENIVEREDRRLFSTRTEVRSKHADSHLGHVFNDGPPPTGLRYCMNSAAMRFIPKEELAKEGYGEFLPIFGER</sequence>
<evidence type="ECO:0000313" key="7">
    <source>
        <dbReference type="Proteomes" id="UP000503840"/>
    </source>
</evidence>
<dbReference type="InterPro" id="IPR002579">
    <property type="entry name" value="Met_Sox_Rdtase_MsrB_dom"/>
</dbReference>
<reference evidence="6 7" key="1">
    <citation type="submission" date="2020-05" db="EMBL/GenBank/DDBJ databases">
        <title>Draft genome sequence of Desulfovibrio sp. strain HN2T.</title>
        <authorList>
            <person name="Ueno A."/>
            <person name="Tamazawa S."/>
            <person name="Tamamura S."/>
            <person name="Murakami T."/>
            <person name="Kiyama T."/>
            <person name="Inomata H."/>
            <person name="Amano Y."/>
            <person name="Miyakawa K."/>
            <person name="Tamaki H."/>
            <person name="Naganuma T."/>
            <person name="Kaneko K."/>
        </authorList>
    </citation>
    <scope>NUCLEOTIDE SEQUENCE [LARGE SCALE GENOMIC DNA]</scope>
    <source>
        <strain evidence="6 7">HN2</strain>
    </source>
</reference>
<evidence type="ECO:0000313" key="6">
    <source>
        <dbReference type="EMBL" id="GFM32784.1"/>
    </source>
</evidence>
<comment type="catalytic activity">
    <reaction evidence="2 3">
        <text>L-methionyl-[protein] + [thioredoxin]-disulfide + H2O = L-methionyl-(R)-S-oxide-[protein] + [thioredoxin]-dithiol</text>
        <dbReference type="Rhea" id="RHEA:24164"/>
        <dbReference type="Rhea" id="RHEA-COMP:10698"/>
        <dbReference type="Rhea" id="RHEA-COMP:10700"/>
        <dbReference type="Rhea" id="RHEA-COMP:12313"/>
        <dbReference type="Rhea" id="RHEA-COMP:12314"/>
        <dbReference type="ChEBI" id="CHEBI:15377"/>
        <dbReference type="ChEBI" id="CHEBI:16044"/>
        <dbReference type="ChEBI" id="CHEBI:29950"/>
        <dbReference type="ChEBI" id="CHEBI:45764"/>
        <dbReference type="ChEBI" id="CHEBI:50058"/>
        <dbReference type="EC" id="1.8.4.12"/>
    </reaction>
</comment>
<evidence type="ECO:0000256" key="4">
    <source>
        <dbReference type="SAM" id="SignalP"/>
    </source>
</evidence>
<dbReference type="HAMAP" id="MF_01400">
    <property type="entry name" value="MsrB"/>
    <property type="match status" value="1"/>
</dbReference>
<evidence type="ECO:0000259" key="5">
    <source>
        <dbReference type="PROSITE" id="PS51790"/>
    </source>
</evidence>
<keyword evidence="4" id="KW-0732">Signal</keyword>
<feature type="signal peptide" evidence="4">
    <location>
        <begin position="1"/>
        <end position="27"/>
    </location>
</feature>
<comment type="caution">
    <text evidence="6">The sequence shown here is derived from an EMBL/GenBank/DDBJ whole genome shotgun (WGS) entry which is preliminary data.</text>
</comment>
<organism evidence="6 7">
    <name type="scientific">Desulfovibrio subterraneus</name>
    <dbReference type="NCBI Taxonomy" id="2718620"/>
    <lineage>
        <taxon>Bacteria</taxon>
        <taxon>Pseudomonadati</taxon>
        <taxon>Thermodesulfobacteriota</taxon>
        <taxon>Desulfovibrionia</taxon>
        <taxon>Desulfovibrionales</taxon>
        <taxon>Desulfovibrionaceae</taxon>
        <taxon>Desulfovibrio</taxon>
    </lineage>
</organism>
<dbReference type="PANTHER" id="PTHR10173">
    <property type="entry name" value="METHIONINE SULFOXIDE REDUCTASE"/>
    <property type="match status" value="1"/>
</dbReference>
<dbReference type="PROSITE" id="PS51790">
    <property type="entry name" value="MSRB"/>
    <property type="match status" value="1"/>
</dbReference>
<dbReference type="GO" id="GO:0005737">
    <property type="term" value="C:cytoplasm"/>
    <property type="evidence" value="ECO:0007669"/>
    <property type="project" value="TreeGrafter"/>
</dbReference>
<dbReference type="RefSeq" id="WP_174404459.1">
    <property type="nucleotide sequence ID" value="NZ_BLVO01000012.1"/>
</dbReference>
<dbReference type="GO" id="GO:0030091">
    <property type="term" value="P:protein repair"/>
    <property type="evidence" value="ECO:0007669"/>
    <property type="project" value="InterPro"/>
</dbReference>
<dbReference type="FunFam" id="2.170.150.20:FF:000003">
    <property type="entry name" value="Peptide methionine sulfoxide reductase MsrB"/>
    <property type="match status" value="1"/>
</dbReference>
<dbReference type="EMBL" id="BLVO01000012">
    <property type="protein sequence ID" value="GFM32784.1"/>
    <property type="molecule type" value="Genomic_DNA"/>
</dbReference>
<dbReference type="GO" id="GO:0006979">
    <property type="term" value="P:response to oxidative stress"/>
    <property type="evidence" value="ECO:0007669"/>
    <property type="project" value="InterPro"/>
</dbReference>
<evidence type="ECO:0000256" key="3">
    <source>
        <dbReference type="HAMAP-Rule" id="MF_01400"/>
    </source>
</evidence>
<evidence type="ECO:0000256" key="1">
    <source>
        <dbReference type="ARBA" id="ARBA00023002"/>
    </source>
</evidence>
<keyword evidence="1 3" id="KW-0560">Oxidoreductase</keyword>
<dbReference type="AlphaFoldDB" id="A0A7J0BI75"/>
<protein>
    <recommendedName>
        <fullName evidence="3">Peptide methionine sulfoxide reductase MsrB</fullName>
        <ecNumber evidence="3">1.8.4.12</ecNumber>
    </recommendedName>
    <alternativeName>
        <fullName evidence="3">Peptide-methionine (R)-S-oxide reductase</fullName>
    </alternativeName>
</protein>
<comment type="similarity">
    <text evidence="3">Belongs to the MsrB Met sulfoxide reductase family.</text>
</comment>
<dbReference type="PANTHER" id="PTHR10173:SF59">
    <property type="entry name" value="PEPTIDE METHIONINE SULFOXIDE REDUCTASE MSRA_MSRB"/>
    <property type="match status" value="1"/>
</dbReference>
<proteinExistence type="inferred from homology"/>
<dbReference type="GO" id="GO:0033743">
    <property type="term" value="F:peptide-methionine (R)-S-oxide reductase activity"/>
    <property type="evidence" value="ECO:0007669"/>
    <property type="project" value="UniProtKB-UniRule"/>
</dbReference>
<dbReference type="SUPFAM" id="SSF51316">
    <property type="entry name" value="Mss4-like"/>
    <property type="match status" value="1"/>
</dbReference>
<feature type="chain" id="PRO_5029789217" description="Peptide methionine sulfoxide reductase MsrB" evidence="4">
    <location>
        <begin position="28"/>
        <end position="179"/>
    </location>
</feature>